<reference evidence="2" key="1">
    <citation type="submission" date="2008-12" db="EMBL/GenBank/DDBJ databases">
        <title>Complete sequence of Chloroflexus aggregans DSM 9485.</title>
        <authorList>
            <consortium name="US DOE Joint Genome Institute"/>
            <person name="Lucas S."/>
            <person name="Copeland A."/>
            <person name="Lapidus A."/>
            <person name="Glavina del Rio T."/>
            <person name="Dalin E."/>
            <person name="Tice H."/>
            <person name="Pitluck S."/>
            <person name="Foster B."/>
            <person name="Larimer F."/>
            <person name="Land M."/>
            <person name="Hauser L."/>
            <person name="Kyrpides N."/>
            <person name="Mikhailova N."/>
            <person name="Bryant D."/>
            <person name="Richardson P."/>
        </authorList>
    </citation>
    <scope>NUCLEOTIDE SEQUENCE</scope>
    <source>
        <strain evidence="2">DSM 9485</strain>
    </source>
</reference>
<dbReference type="RefSeq" id="WP_015940289.1">
    <property type="nucleotide sequence ID" value="NC_011831.1"/>
</dbReference>
<dbReference type="InterPro" id="IPR030948">
    <property type="entry name" value="TAT_var_transloc_signal_dom"/>
</dbReference>
<sequence length="1036" mass="113486">MSEINLHPAAPEIEAVRAQLQQARGKQFWRSLDQLVDTPAFRELIAREFPQGASELADPVSRRTFLKLMGASLALAGLSGCTVAFKQPQEKVAPFARAPRDQIPGIPNYYATAVMLDGFALGVTVKSNDGRPTKIEGNPAHPASLGATDAFAQAELLALYDPDRPETVRRFGLLSTWEAFVTAINEPLQVQRALQGQGLRLLTPTITSPTLRAQIAELLTNFPAARWVQYDPVGRSNTYAGAALAFGAPYEPRYNFAEAEVVLALDVDFVSEGPGRVRYARDLMQRRRVRAETTTMSRLYVAEPVFSPTGAVADHRLAIQAGLVGQLAAAIANELGVTAVAPATGLNEVQQKWVATVAADLRRAGSRAVVVVGEAQPPVVHAIAHAINVQLGAVGTTVELTEPVAQPADPQDLVTLTEELRAGSVELLVIIDSNPVFTAPADLNFAKAMKQAKQVVVLNPYEDETAVQASWFIPLTHPLESWSDARAYDGTVSIIQPLIRPLYSSRTAHELLAVLNGAVGTTDYDSVRTYWQQQTGLDNAAFDDFFKRALSTGVIEGTRLEPVNVSLVAGLQLQAPPPTTGLELLFRPDPAIWDGRFANNGWLQELPRPMTKLTWDNAALVSPRTAIRLLNLPFDPASLAAPGRARDQALERLTGENGRMIDITTPVGTLRMPIWIVPGHADDTITVTLGYGRTHGGRVAEGAGFNVYRLRQSANPWLVADVSATAVNERYLLVSTQDHWTLEGRDVVRAGEFVRFKEDPKYIAKEVYAEKYGSPERKPQYQSLLPGFDYSTGNQWGMVIDLSACIGCNACVVACQAENNIPIVGKNEVARGREMHWIRIDRYYAGEDLDNPEAYLMPMTCAHCEKAPCELVCPVAATVHDAEGINNMVYNRCVGTKYCSNNCPFKVRRFNFLQYSDLTTESLKLMRNPQVTVRNRGVMEKCSYCVQRISAARIKAKVEGNRSIRDGEVVAACQQVCPTEAIIFGNINDPNSRVAQLKQQPHNYTVFDELNLKPRTSYLARVRNPEESLDGGHSAG</sequence>
<dbReference type="EMBL" id="CP001337">
    <property type="protein sequence ID" value="ACL24430.1"/>
    <property type="molecule type" value="Genomic_DNA"/>
</dbReference>
<dbReference type="eggNOG" id="COG0437">
    <property type="taxonomic scope" value="Bacteria"/>
</dbReference>
<proteinExistence type="predicted"/>
<dbReference type="Gene3D" id="3.30.2070.10">
    <property type="entry name" value="Formate dehydrogenase/DMSO reductase"/>
    <property type="match status" value="1"/>
</dbReference>
<feature type="domain" description="4Fe-4S ferredoxin-type" evidence="1">
    <location>
        <begin position="796"/>
        <end position="826"/>
    </location>
</feature>
<dbReference type="PANTHER" id="PTHR42783">
    <property type="entry name" value="GLUTAMATE SYNTHASE [NADPH] SMALL CHAIN"/>
    <property type="match status" value="1"/>
</dbReference>
<gene>
    <name evidence="2" type="ordered locus">Cagg_1527</name>
</gene>
<dbReference type="SUPFAM" id="SSF53706">
    <property type="entry name" value="Formate dehydrogenase/DMSO reductase, domains 1-3"/>
    <property type="match status" value="1"/>
</dbReference>
<dbReference type="Pfam" id="PF12838">
    <property type="entry name" value="Fer4_7"/>
    <property type="match status" value="1"/>
</dbReference>
<dbReference type="Proteomes" id="UP000002508">
    <property type="component" value="Chromosome"/>
</dbReference>
<organism evidence="2 3">
    <name type="scientific">Chloroflexus aggregans (strain MD-66 / DSM 9485)</name>
    <dbReference type="NCBI Taxonomy" id="326427"/>
    <lineage>
        <taxon>Bacteria</taxon>
        <taxon>Bacillati</taxon>
        <taxon>Chloroflexota</taxon>
        <taxon>Chloroflexia</taxon>
        <taxon>Chloroflexales</taxon>
        <taxon>Chloroflexineae</taxon>
        <taxon>Chloroflexaceae</taxon>
        <taxon>Chloroflexus</taxon>
    </lineage>
</organism>
<accession>B8G9E0</accession>
<evidence type="ECO:0000259" key="1">
    <source>
        <dbReference type="PROSITE" id="PS51379"/>
    </source>
</evidence>
<evidence type="ECO:0000313" key="2">
    <source>
        <dbReference type="EMBL" id="ACL24430.1"/>
    </source>
</evidence>
<name>B8G9E0_CHLAD</name>
<dbReference type="Gene3D" id="2.20.25.90">
    <property type="entry name" value="ADC-like domains"/>
    <property type="match status" value="1"/>
</dbReference>
<dbReference type="InterPro" id="IPR006311">
    <property type="entry name" value="TAT_signal"/>
</dbReference>
<dbReference type="HOGENOM" id="CLU_306470_0_0_0"/>
<dbReference type="eggNOG" id="COG0243">
    <property type="taxonomic scope" value="Bacteria"/>
</dbReference>
<dbReference type="CDD" id="cd10551">
    <property type="entry name" value="PsrB"/>
    <property type="match status" value="1"/>
</dbReference>
<dbReference type="NCBIfam" id="TIGR04519">
    <property type="entry name" value="MoCo_extend_TAT"/>
    <property type="match status" value="1"/>
</dbReference>
<dbReference type="OrthoDB" id="9779457at2"/>
<protein>
    <submittedName>
        <fullName evidence="2">Fe-S-cluster-containing hydrogenase components 1-like protein</fullName>
    </submittedName>
</protein>
<dbReference type="Gene3D" id="3.40.50.740">
    <property type="match status" value="1"/>
</dbReference>
<dbReference type="KEGG" id="cag:Cagg_1527"/>
<dbReference type="AlphaFoldDB" id="B8G9E0"/>
<dbReference type="PROSITE" id="PS51318">
    <property type="entry name" value="TAT"/>
    <property type="match status" value="1"/>
</dbReference>
<keyword evidence="3" id="KW-1185">Reference proteome</keyword>
<dbReference type="Gene3D" id="3.30.70.20">
    <property type="match status" value="2"/>
</dbReference>
<evidence type="ECO:0000313" key="3">
    <source>
        <dbReference type="Proteomes" id="UP000002508"/>
    </source>
</evidence>
<dbReference type="STRING" id="326427.Cagg_1527"/>
<dbReference type="CDD" id="cd02784">
    <property type="entry name" value="MopB_CT_PHLH"/>
    <property type="match status" value="1"/>
</dbReference>
<dbReference type="PROSITE" id="PS51379">
    <property type="entry name" value="4FE4S_FER_2"/>
    <property type="match status" value="1"/>
</dbReference>
<dbReference type="PANTHER" id="PTHR42783:SF3">
    <property type="entry name" value="GLUTAMATE SYNTHASE [NADPH] SMALL CHAIN-RELATED"/>
    <property type="match status" value="1"/>
</dbReference>
<dbReference type="InterPro" id="IPR017896">
    <property type="entry name" value="4Fe4S_Fe-S-bd"/>
</dbReference>
<dbReference type="SUPFAM" id="SSF54862">
    <property type="entry name" value="4Fe-4S ferredoxins"/>
    <property type="match status" value="1"/>
</dbReference>